<keyword evidence="6" id="KW-0067">ATP-binding</keyword>
<dbReference type="Gene3D" id="3.30.565.10">
    <property type="entry name" value="Histidine kinase-like ATPase, C-terminal domain"/>
    <property type="match status" value="1"/>
</dbReference>
<evidence type="ECO:0000256" key="4">
    <source>
        <dbReference type="ARBA" id="ARBA00022741"/>
    </source>
</evidence>
<keyword evidence="3" id="KW-0808">Transferase</keyword>
<dbReference type="InterPro" id="IPR036890">
    <property type="entry name" value="HATPase_C_sf"/>
</dbReference>
<evidence type="ECO:0000256" key="1">
    <source>
        <dbReference type="ARBA" id="ARBA00000085"/>
    </source>
</evidence>
<sequence length="95" mass="10359">MCFRETITNVVRHSRATKCIVHLDIQEGEVRVSVRDDGIGADPEQLNTSSNGLAGLRQRLVMIDGRMSLSSSSGKGTEVTLHIPRVIRNEKVGSA</sequence>
<dbReference type="PROSITE" id="PS50109">
    <property type="entry name" value="HIS_KIN"/>
    <property type="match status" value="1"/>
</dbReference>
<evidence type="ECO:0000313" key="9">
    <source>
        <dbReference type="EMBL" id="GIO68192.1"/>
    </source>
</evidence>
<evidence type="ECO:0000259" key="8">
    <source>
        <dbReference type="PROSITE" id="PS50109"/>
    </source>
</evidence>
<keyword evidence="10" id="KW-1185">Reference proteome</keyword>
<name>A0ABQ4LY57_9BACL</name>
<dbReference type="InterPro" id="IPR050482">
    <property type="entry name" value="Sensor_HK_TwoCompSys"/>
</dbReference>
<keyword evidence="7" id="KW-0902">Two-component regulatory system</keyword>
<feature type="domain" description="Histidine kinase" evidence="8">
    <location>
        <begin position="1"/>
        <end position="87"/>
    </location>
</feature>
<dbReference type="InterPro" id="IPR003594">
    <property type="entry name" value="HATPase_dom"/>
</dbReference>
<dbReference type="PANTHER" id="PTHR24421">
    <property type="entry name" value="NITRATE/NITRITE SENSOR PROTEIN NARX-RELATED"/>
    <property type="match status" value="1"/>
</dbReference>
<dbReference type="Pfam" id="PF02518">
    <property type="entry name" value="HATPase_c"/>
    <property type="match status" value="1"/>
</dbReference>
<keyword evidence="4" id="KW-0547">Nucleotide-binding</keyword>
<dbReference type="Proteomes" id="UP000680638">
    <property type="component" value="Unassembled WGS sequence"/>
</dbReference>
<dbReference type="SUPFAM" id="SSF55874">
    <property type="entry name" value="ATPase domain of HSP90 chaperone/DNA topoisomerase II/histidine kinase"/>
    <property type="match status" value="1"/>
</dbReference>
<evidence type="ECO:0000256" key="7">
    <source>
        <dbReference type="ARBA" id="ARBA00023012"/>
    </source>
</evidence>
<organism evidence="9 10">
    <name type="scientific">Paenibacillus cookii</name>
    <dbReference type="NCBI Taxonomy" id="157839"/>
    <lineage>
        <taxon>Bacteria</taxon>
        <taxon>Bacillati</taxon>
        <taxon>Bacillota</taxon>
        <taxon>Bacilli</taxon>
        <taxon>Bacillales</taxon>
        <taxon>Paenibacillaceae</taxon>
        <taxon>Paenibacillus</taxon>
    </lineage>
</organism>
<evidence type="ECO:0000256" key="2">
    <source>
        <dbReference type="ARBA" id="ARBA00012438"/>
    </source>
</evidence>
<protein>
    <recommendedName>
        <fullName evidence="2">histidine kinase</fullName>
        <ecNumber evidence="2">2.7.13.3</ecNumber>
    </recommendedName>
</protein>
<dbReference type="PRINTS" id="PR00344">
    <property type="entry name" value="BCTRLSENSOR"/>
</dbReference>
<dbReference type="InterPro" id="IPR005467">
    <property type="entry name" value="His_kinase_dom"/>
</dbReference>
<dbReference type="EC" id="2.7.13.3" evidence="2"/>
<evidence type="ECO:0000256" key="6">
    <source>
        <dbReference type="ARBA" id="ARBA00022840"/>
    </source>
</evidence>
<evidence type="ECO:0000256" key="3">
    <source>
        <dbReference type="ARBA" id="ARBA00022679"/>
    </source>
</evidence>
<comment type="caution">
    <text evidence="9">The sequence shown here is derived from an EMBL/GenBank/DDBJ whole genome shotgun (WGS) entry which is preliminary data.</text>
</comment>
<accession>A0ABQ4LY57</accession>
<dbReference type="CDD" id="cd16917">
    <property type="entry name" value="HATPase_UhpB-NarQ-NarX-like"/>
    <property type="match status" value="1"/>
</dbReference>
<keyword evidence="5" id="KW-0418">Kinase</keyword>
<evidence type="ECO:0000256" key="5">
    <source>
        <dbReference type="ARBA" id="ARBA00022777"/>
    </source>
</evidence>
<dbReference type="EMBL" id="BORW01000015">
    <property type="protein sequence ID" value="GIO68192.1"/>
    <property type="molecule type" value="Genomic_DNA"/>
</dbReference>
<evidence type="ECO:0000313" key="10">
    <source>
        <dbReference type="Proteomes" id="UP000680638"/>
    </source>
</evidence>
<proteinExistence type="predicted"/>
<reference evidence="9 10" key="1">
    <citation type="submission" date="2021-03" db="EMBL/GenBank/DDBJ databases">
        <title>Antimicrobial resistance genes in bacteria isolated from Japanese honey, and their potential for conferring macrolide and lincosamide resistance in the American foulbrood pathogen Paenibacillus larvae.</title>
        <authorList>
            <person name="Okamoto M."/>
            <person name="Kumagai M."/>
            <person name="Kanamori H."/>
            <person name="Takamatsu D."/>
        </authorList>
    </citation>
    <scope>NUCLEOTIDE SEQUENCE [LARGE SCALE GENOMIC DNA]</scope>
    <source>
        <strain evidence="9 10">J21TS3</strain>
    </source>
</reference>
<gene>
    <name evidence="9" type="ORF">J21TS3_30130</name>
</gene>
<dbReference type="InterPro" id="IPR004358">
    <property type="entry name" value="Sig_transdc_His_kin-like_C"/>
</dbReference>
<comment type="catalytic activity">
    <reaction evidence="1">
        <text>ATP + protein L-histidine = ADP + protein N-phospho-L-histidine.</text>
        <dbReference type="EC" id="2.7.13.3"/>
    </reaction>
</comment>